<dbReference type="Gene3D" id="3.40.50.720">
    <property type="entry name" value="NAD(P)-binding Rossmann-like Domain"/>
    <property type="match status" value="1"/>
</dbReference>
<dbReference type="PANTHER" id="PTHR24320:SF283">
    <property type="entry name" value="RETINOL DEHYDROGENASE 11"/>
    <property type="match status" value="1"/>
</dbReference>
<dbReference type="PANTHER" id="PTHR24320">
    <property type="entry name" value="RETINOL DEHYDROGENASE"/>
    <property type="match status" value="1"/>
</dbReference>
<keyword evidence="2" id="KW-0560">Oxidoreductase</keyword>
<accession>A0ABQ0L9S8</accession>
<proteinExistence type="inferred from homology"/>
<comment type="similarity">
    <text evidence="1">Belongs to the short-chain dehydrogenases/reductases (SDR) family.</text>
</comment>
<dbReference type="EMBL" id="DF842602">
    <property type="protein sequence ID" value="GAT46586.1"/>
    <property type="molecule type" value="Genomic_DNA"/>
</dbReference>
<name>A0ABQ0L9S8_MYCCL</name>
<reference evidence="3" key="1">
    <citation type="submission" date="2014-09" db="EMBL/GenBank/DDBJ databases">
        <title>Genome sequence of the luminous mushroom Mycena chlorophos for searching fungal bioluminescence genes.</title>
        <authorList>
            <person name="Tanaka Y."/>
            <person name="Kasuga D."/>
            <person name="Oba Y."/>
            <person name="Hase S."/>
            <person name="Sato K."/>
            <person name="Oba Y."/>
            <person name="Sakakibara Y."/>
        </authorList>
    </citation>
    <scope>NUCLEOTIDE SEQUENCE</scope>
</reference>
<dbReference type="Pfam" id="PF00106">
    <property type="entry name" value="adh_short"/>
    <property type="match status" value="1"/>
</dbReference>
<dbReference type="InterPro" id="IPR002347">
    <property type="entry name" value="SDR_fam"/>
</dbReference>
<sequence length="330" mass="35901">MAFPTFTFDSTAQEAASAFKDLITGKNVLITGTSLKSLGLETARALAPYANLVVITGYNAERLRLSEEALRTEFPSANIRTLTLDLSSLASVRKAAAEVNAYSEPLHVLVNNAASIGSFYLTEDGFEIQAATAQFGPFLFTKLLTPKLLASATPSYVPRVVFVSSEAHASPGIKGIDWSKFRTGYPAEEANTSEGMMKRYSEVKSMNVLMAIELSRRAKGKLRAYSLHPGTIVTNGFEKEALKPVFLQYGLMTEDGQPKENPMFKWKTLPQGAATTVIAAFDPRLDDKPGAYLFDGIPAPQHVAPHASDAANAEKLWTLTEEALGEKWEL</sequence>
<keyword evidence="4" id="KW-1185">Reference proteome</keyword>
<gene>
    <name evidence="3" type="ORF">MCHLO_04094</name>
</gene>
<evidence type="ECO:0000313" key="3">
    <source>
        <dbReference type="EMBL" id="GAT46586.1"/>
    </source>
</evidence>
<dbReference type="SUPFAM" id="SSF51735">
    <property type="entry name" value="NAD(P)-binding Rossmann-fold domains"/>
    <property type="match status" value="1"/>
</dbReference>
<protein>
    <submittedName>
        <fullName evidence="3">Short-chain dehydrogenase/reductase family protein</fullName>
    </submittedName>
</protein>
<dbReference type="InterPro" id="IPR036291">
    <property type="entry name" value="NAD(P)-bd_dom_sf"/>
</dbReference>
<organism evidence="3 4">
    <name type="scientific">Mycena chlorophos</name>
    <name type="common">Agaric fungus</name>
    <name type="synonym">Agaricus chlorophos</name>
    <dbReference type="NCBI Taxonomy" id="658473"/>
    <lineage>
        <taxon>Eukaryota</taxon>
        <taxon>Fungi</taxon>
        <taxon>Dikarya</taxon>
        <taxon>Basidiomycota</taxon>
        <taxon>Agaricomycotina</taxon>
        <taxon>Agaricomycetes</taxon>
        <taxon>Agaricomycetidae</taxon>
        <taxon>Agaricales</taxon>
        <taxon>Marasmiineae</taxon>
        <taxon>Mycenaceae</taxon>
        <taxon>Mycena</taxon>
    </lineage>
</organism>
<evidence type="ECO:0000256" key="2">
    <source>
        <dbReference type="ARBA" id="ARBA00023002"/>
    </source>
</evidence>
<evidence type="ECO:0000313" key="4">
    <source>
        <dbReference type="Proteomes" id="UP000815677"/>
    </source>
</evidence>
<evidence type="ECO:0000256" key="1">
    <source>
        <dbReference type="ARBA" id="ARBA00006484"/>
    </source>
</evidence>
<dbReference type="Proteomes" id="UP000815677">
    <property type="component" value="Unassembled WGS sequence"/>
</dbReference>